<keyword evidence="4 10" id="KW-0282">Flagellum</keyword>
<dbReference type="EMBL" id="CAKOGL010000007">
    <property type="protein sequence ID" value="CAH2087914.1"/>
    <property type="molecule type" value="Genomic_DNA"/>
</dbReference>
<name>A0AAU9TMK3_EUPED</name>
<keyword evidence="8 10" id="KW-0966">Cell projection</keyword>
<feature type="coiled-coil region" evidence="11">
    <location>
        <begin position="263"/>
        <end position="290"/>
    </location>
</feature>
<evidence type="ECO:0000256" key="6">
    <source>
        <dbReference type="ARBA" id="ARBA00023069"/>
    </source>
</evidence>
<evidence type="ECO:0000256" key="8">
    <source>
        <dbReference type="ARBA" id="ARBA00023273"/>
    </source>
</evidence>
<comment type="similarity">
    <text evidence="2 10">Belongs to the tektin family.</text>
</comment>
<keyword evidence="14" id="KW-1185">Reference proteome</keyword>
<dbReference type="Proteomes" id="UP001153954">
    <property type="component" value="Unassembled WGS sequence"/>
</dbReference>
<evidence type="ECO:0000313" key="14">
    <source>
        <dbReference type="Proteomes" id="UP001153954"/>
    </source>
</evidence>
<dbReference type="GO" id="GO:0060294">
    <property type="term" value="P:cilium movement involved in cell motility"/>
    <property type="evidence" value="ECO:0007669"/>
    <property type="project" value="UniProtKB-UniRule"/>
</dbReference>
<dbReference type="Pfam" id="PF03148">
    <property type="entry name" value="Tektin"/>
    <property type="match status" value="1"/>
</dbReference>
<dbReference type="InterPro" id="IPR000435">
    <property type="entry name" value="Tektins"/>
</dbReference>
<evidence type="ECO:0000256" key="1">
    <source>
        <dbReference type="ARBA" id="ARBA00004611"/>
    </source>
</evidence>
<dbReference type="PANTHER" id="PTHR19960:SF25">
    <property type="entry name" value="TEKTIN-1"/>
    <property type="match status" value="1"/>
</dbReference>
<feature type="coiled-coil region" evidence="11">
    <location>
        <begin position="318"/>
        <end position="356"/>
    </location>
</feature>
<keyword evidence="7" id="KW-0206">Cytoskeleton</keyword>
<reference evidence="13" key="1">
    <citation type="submission" date="2022-03" db="EMBL/GenBank/DDBJ databases">
        <authorList>
            <person name="Tunstrom K."/>
        </authorList>
    </citation>
    <scope>NUCLEOTIDE SEQUENCE</scope>
</reference>
<evidence type="ECO:0000256" key="5">
    <source>
        <dbReference type="ARBA" id="ARBA00023054"/>
    </source>
</evidence>
<evidence type="ECO:0000256" key="12">
    <source>
        <dbReference type="SAM" id="MobiDB-lite"/>
    </source>
</evidence>
<dbReference type="GO" id="GO:0005930">
    <property type="term" value="C:axoneme"/>
    <property type="evidence" value="ECO:0007669"/>
    <property type="project" value="UniProtKB-SubCell"/>
</dbReference>
<comment type="subcellular location">
    <subcellularLocation>
        <location evidence="10">Cytoplasm</location>
        <location evidence="10">Cytoskeleton</location>
        <location evidence="10">Cilium axoneme</location>
    </subcellularLocation>
    <subcellularLocation>
        <location evidence="1">Cytoplasm</location>
        <location evidence="1">Cytoskeleton</location>
        <location evidence="1">Flagellum axoneme</location>
    </subcellularLocation>
</comment>
<dbReference type="AlphaFoldDB" id="A0AAU9TMK3"/>
<evidence type="ECO:0000256" key="9">
    <source>
        <dbReference type="ARBA" id="ARBA00045224"/>
    </source>
</evidence>
<feature type="compositionally biased region" description="Polar residues" evidence="12">
    <location>
        <begin position="388"/>
        <end position="397"/>
    </location>
</feature>
<keyword evidence="5 11" id="KW-0175">Coiled coil</keyword>
<evidence type="ECO:0000256" key="4">
    <source>
        <dbReference type="ARBA" id="ARBA00022846"/>
    </source>
</evidence>
<dbReference type="GO" id="GO:0005634">
    <property type="term" value="C:nucleus"/>
    <property type="evidence" value="ECO:0007669"/>
    <property type="project" value="TreeGrafter"/>
</dbReference>
<organism evidence="13 14">
    <name type="scientific">Euphydryas editha</name>
    <name type="common">Edith's checkerspot</name>
    <dbReference type="NCBI Taxonomy" id="104508"/>
    <lineage>
        <taxon>Eukaryota</taxon>
        <taxon>Metazoa</taxon>
        <taxon>Ecdysozoa</taxon>
        <taxon>Arthropoda</taxon>
        <taxon>Hexapoda</taxon>
        <taxon>Insecta</taxon>
        <taxon>Pterygota</taxon>
        <taxon>Neoptera</taxon>
        <taxon>Endopterygota</taxon>
        <taxon>Lepidoptera</taxon>
        <taxon>Glossata</taxon>
        <taxon>Ditrysia</taxon>
        <taxon>Papilionoidea</taxon>
        <taxon>Nymphalidae</taxon>
        <taxon>Nymphalinae</taxon>
        <taxon>Euphydryas</taxon>
    </lineage>
</organism>
<proteinExistence type="inferred from homology"/>
<keyword evidence="3" id="KW-0963">Cytoplasm</keyword>
<feature type="compositionally biased region" description="Acidic residues" evidence="12">
    <location>
        <begin position="415"/>
        <end position="425"/>
    </location>
</feature>
<dbReference type="GO" id="GO:0015630">
    <property type="term" value="C:microtubule cytoskeleton"/>
    <property type="evidence" value="ECO:0007669"/>
    <property type="project" value="UniProtKB-UniRule"/>
</dbReference>
<sequence length="425" mass="49790">MFSEEACLGTTCGIDKLRILNDELNAKVVEQINGSQELVMLASFARESNEYQFKKCLQNRISDVTSWRWVLEDLSKRLEDSVECLKYEHNALRVVVQRIKDELNYHSKEGTRPGAICPLTDIVEKFIMEEYEFLRIQKRNFENLILELDKQTYIIEKTKNKINNDVLNKIQSLTIDETCVRKDYNNVIVEDWKKNRKKGFTVACWTKHCEVLKKAGLKALCNAIITRQQIRGARVQLSFSAQAYSTRIDAVLRRRLCSNKIKIQDLEWQREEALRDYTSLEEELALAEKTLIGTMDQERVVEARLSDRTRRPNRELIKDEVNRKLRDEQLQLRKFAKELRNNITRIIKLKNDLSDAIAHIDCCAEDLMQVINLDEERIQSRQAEQNRSDSASTTSLPDHTHHSQEVSNQLTVIQEENEDDYPFEY</sequence>
<comment type="caution">
    <text evidence="13">The sequence shown here is derived from an EMBL/GenBank/DDBJ whole genome shotgun (WGS) entry which is preliminary data.</text>
</comment>
<dbReference type="GO" id="GO:0060271">
    <property type="term" value="P:cilium assembly"/>
    <property type="evidence" value="ECO:0007669"/>
    <property type="project" value="UniProtKB-UniRule"/>
</dbReference>
<dbReference type="InterPro" id="IPR048256">
    <property type="entry name" value="Tektin-like"/>
</dbReference>
<evidence type="ECO:0000256" key="7">
    <source>
        <dbReference type="ARBA" id="ARBA00023212"/>
    </source>
</evidence>
<feature type="compositionally biased region" description="Polar residues" evidence="12">
    <location>
        <begin position="405"/>
        <end position="414"/>
    </location>
</feature>
<evidence type="ECO:0000256" key="2">
    <source>
        <dbReference type="ARBA" id="ARBA00007209"/>
    </source>
</evidence>
<evidence type="ECO:0000256" key="3">
    <source>
        <dbReference type="ARBA" id="ARBA00022490"/>
    </source>
</evidence>
<keyword evidence="6 10" id="KW-0969">Cilium</keyword>
<gene>
    <name evidence="13" type="ORF">EEDITHA_LOCUS4122</name>
</gene>
<protein>
    <recommendedName>
        <fullName evidence="10">Tektin</fullName>
    </recommendedName>
</protein>
<evidence type="ECO:0000256" key="10">
    <source>
        <dbReference type="RuleBase" id="RU367040"/>
    </source>
</evidence>
<accession>A0AAU9TMK3</accession>
<comment type="function">
    <text evidence="9">Microtubule inner protein (MIP) part of the dynein-decorated doublet microtubules (DMTs) in cilia and flagellar axoneme. Forms filamentous polymers in the walls of ciliary and flagellar microtubules.</text>
</comment>
<dbReference type="PANTHER" id="PTHR19960">
    <property type="entry name" value="TEKTIN"/>
    <property type="match status" value="1"/>
</dbReference>
<evidence type="ECO:0000256" key="11">
    <source>
        <dbReference type="SAM" id="Coils"/>
    </source>
</evidence>
<evidence type="ECO:0000313" key="13">
    <source>
        <dbReference type="EMBL" id="CAH2087914.1"/>
    </source>
</evidence>
<feature type="region of interest" description="Disordered" evidence="12">
    <location>
        <begin position="379"/>
        <end position="425"/>
    </location>
</feature>